<reference evidence="6 7" key="1">
    <citation type="submission" date="2019-06" db="EMBL/GenBank/DDBJ databases">
        <title>A complete genome sequence for Luteibacter pinisoli MAH-14.</title>
        <authorList>
            <person name="Baltrus D.A."/>
        </authorList>
    </citation>
    <scope>NUCLEOTIDE SEQUENCE [LARGE SCALE GENOMIC DNA]</scope>
    <source>
        <strain evidence="6 7">MAH-14</strain>
    </source>
</reference>
<dbReference type="OrthoDB" id="9798857at2"/>
<organism evidence="6 7">
    <name type="scientific">Luteibacter pinisoli</name>
    <dbReference type="NCBI Taxonomy" id="2589080"/>
    <lineage>
        <taxon>Bacteria</taxon>
        <taxon>Pseudomonadati</taxon>
        <taxon>Pseudomonadota</taxon>
        <taxon>Gammaproteobacteria</taxon>
        <taxon>Lysobacterales</taxon>
        <taxon>Rhodanobacteraceae</taxon>
        <taxon>Luteibacter</taxon>
    </lineage>
</organism>
<dbReference type="InterPro" id="IPR054156">
    <property type="entry name" value="YxaF_TetR_C"/>
</dbReference>
<dbReference type="Gene3D" id="1.10.357.10">
    <property type="entry name" value="Tetracycline Repressor, domain 2"/>
    <property type="match status" value="1"/>
</dbReference>
<keyword evidence="3" id="KW-0804">Transcription</keyword>
<dbReference type="PROSITE" id="PS01081">
    <property type="entry name" value="HTH_TETR_1"/>
    <property type="match status" value="1"/>
</dbReference>
<name>A0A4Y5Z3Y3_9GAMM</name>
<dbReference type="InterPro" id="IPR001647">
    <property type="entry name" value="HTH_TetR"/>
</dbReference>
<sequence>MRYSAEHKARTRTRIITSASRGFREEGLENHTVVAVMSALGLTTGGFFHHFESKEELAAEAVRHAMDERRERLDAHTREGRGIEDIIRTYFSTAHRDRPGGGCPTAAMAADIARHSPRVRRAYADGLDALLGTLADQWPDMPRADAVSRATALYGMMSGCLMMSRATGDRRQASAILEAGLAGALHFAGVRD</sequence>
<dbReference type="EMBL" id="CP041046">
    <property type="protein sequence ID" value="QDE39857.1"/>
    <property type="molecule type" value="Genomic_DNA"/>
</dbReference>
<dbReference type="InterPro" id="IPR036271">
    <property type="entry name" value="Tet_transcr_reg_TetR-rel_C_sf"/>
</dbReference>
<dbReference type="AlphaFoldDB" id="A0A4Y5Z3Y3"/>
<accession>A0A4Y5Z3Y3</accession>
<dbReference type="RefSeq" id="WP_139982999.1">
    <property type="nucleotide sequence ID" value="NZ_CP041046.1"/>
</dbReference>
<dbReference type="PANTHER" id="PTHR47506:SF7">
    <property type="entry name" value="TRANSCRIPTIONAL REGULATORY PROTEIN"/>
    <property type="match status" value="1"/>
</dbReference>
<keyword evidence="1" id="KW-0805">Transcription regulation</keyword>
<dbReference type="PANTHER" id="PTHR47506">
    <property type="entry name" value="TRANSCRIPTIONAL REGULATORY PROTEIN"/>
    <property type="match status" value="1"/>
</dbReference>
<protein>
    <submittedName>
        <fullName evidence="6">TetR/AcrR family transcriptional regulator</fullName>
    </submittedName>
</protein>
<dbReference type="Proteomes" id="UP000316093">
    <property type="component" value="Chromosome"/>
</dbReference>
<dbReference type="InterPro" id="IPR009057">
    <property type="entry name" value="Homeodomain-like_sf"/>
</dbReference>
<proteinExistence type="predicted"/>
<evidence type="ECO:0000313" key="7">
    <source>
        <dbReference type="Proteomes" id="UP000316093"/>
    </source>
</evidence>
<dbReference type="InterPro" id="IPR023772">
    <property type="entry name" value="DNA-bd_HTH_TetR-type_CS"/>
</dbReference>
<evidence type="ECO:0000256" key="2">
    <source>
        <dbReference type="ARBA" id="ARBA00023125"/>
    </source>
</evidence>
<gene>
    <name evidence="6" type="ORF">FIV34_11870</name>
</gene>
<evidence type="ECO:0000313" key="6">
    <source>
        <dbReference type="EMBL" id="QDE39857.1"/>
    </source>
</evidence>
<feature type="domain" description="HTH tetR-type" evidence="5">
    <location>
        <begin position="9"/>
        <end position="69"/>
    </location>
</feature>
<keyword evidence="2 4" id="KW-0238">DNA-binding</keyword>
<evidence type="ECO:0000256" key="4">
    <source>
        <dbReference type="PROSITE-ProRule" id="PRU00335"/>
    </source>
</evidence>
<feature type="DNA-binding region" description="H-T-H motif" evidence="4">
    <location>
        <begin position="32"/>
        <end position="51"/>
    </location>
</feature>
<dbReference type="Gene3D" id="1.10.10.60">
    <property type="entry name" value="Homeodomain-like"/>
    <property type="match status" value="1"/>
</dbReference>
<keyword evidence="7" id="KW-1185">Reference proteome</keyword>
<evidence type="ECO:0000256" key="3">
    <source>
        <dbReference type="ARBA" id="ARBA00023163"/>
    </source>
</evidence>
<dbReference type="KEGG" id="lpy:FIV34_11870"/>
<dbReference type="SUPFAM" id="SSF48498">
    <property type="entry name" value="Tetracyclin repressor-like, C-terminal domain"/>
    <property type="match status" value="1"/>
</dbReference>
<dbReference type="SUPFAM" id="SSF46689">
    <property type="entry name" value="Homeodomain-like"/>
    <property type="match status" value="1"/>
</dbReference>
<dbReference type="PROSITE" id="PS50977">
    <property type="entry name" value="HTH_TETR_2"/>
    <property type="match status" value="1"/>
</dbReference>
<dbReference type="PRINTS" id="PR00455">
    <property type="entry name" value="HTHTETR"/>
</dbReference>
<evidence type="ECO:0000259" key="5">
    <source>
        <dbReference type="PROSITE" id="PS50977"/>
    </source>
</evidence>
<dbReference type="Pfam" id="PF00440">
    <property type="entry name" value="TetR_N"/>
    <property type="match status" value="1"/>
</dbReference>
<dbReference type="Pfam" id="PF21993">
    <property type="entry name" value="TetR_C_13_2"/>
    <property type="match status" value="1"/>
</dbReference>
<evidence type="ECO:0000256" key="1">
    <source>
        <dbReference type="ARBA" id="ARBA00023015"/>
    </source>
</evidence>
<dbReference type="GO" id="GO:0003677">
    <property type="term" value="F:DNA binding"/>
    <property type="evidence" value="ECO:0007669"/>
    <property type="project" value="UniProtKB-UniRule"/>
</dbReference>